<dbReference type="Pfam" id="PF07460">
    <property type="entry name" value="NUMOD3"/>
    <property type="match status" value="3"/>
</dbReference>
<dbReference type="SUPFAM" id="SSF82771">
    <property type="entry name" value="GIY-YIG endonuclease"/>
    <property type="match status" value="1"/>
</dbReference>
<keyword evidence="3" id="KW-0460">Magnesium</keyword>
<dbReference type="SMART" id="SM00496">
    <property type="entry name" value="IENR2"/>
    <property type="match status" value="6"/>
</dbReference>
<dbReference type="KEGG" id="vg:23681152"/>
<proteinExistence type="predicted"/>
<feature type="domain" description="GIY-YIG" evidence="4">
    <location>
        <begin position="11"/>
        <end position="100"/>
    </location>
</feature>
<dbReference type="GO" id="GO:0004519">
    <property type="term" value="F:endonuclease activity"/>
    <property type="evidence" value="ECO:0007669"/>
    <property type="project" value="UniProtKB-KW"/>
</dbReference>
<sequence>MVFEDSAGRVNMYTVYKVTNLVNNKIYIGVHKTNNPYDSYMGSGKFIMKAHRKYGLHNFKKEILYVYDTKNDYEDMVLAFKKEEELVTEDFIKLSTNYNAVIGGIGCRAHSNETLKKISETTSKSMTGRKCLDSTKSKISAALKGSKVPNHVRLKISKSLTGIKTGPMSEETKLKISKSLTGNKMTKEHIEKLSNSLTGRKLSDEHKLNISKASTGRKYPLSCPCPYCGKIVRKACYKRWHGDNCKMRKG</sequence>
<gene>
    <name evidence="5" type="ORF">STP4a_135</name>
</gene>
<dbReference type="GO" id="GO:0003677">
    <property type="term" value="F:DNA binding"/>
    <property type="evidence" value="ECO:0007669"/>
    <property type="project" value="InterPro"/>
</dbReference>
<evidence type="ECO:0000256" key="3">
    <source>
        <dbReference type="ARBA" id="ARBA00022842"/>
    </source>
</evidence>
<dbReference type="Proteomes" id="UP000032000">
    <property type="component" value="Segment"/>
</dbReference>
<comment type="similarity">
    <text evidence="2">To endonucleases of group I introns of fungi and phage.</text>
</comment>
<evidence type="ECO:0000259" key="4">
    <source>
        <dbReference type="PROSITE" id="PS50164"/>
    </source>
</evidence>
<accession>A0A0B4L9B9</accession>
<evidence type="ECO:0000256" key="1">
    <source>
        <dbReference type="ARBA" id="ARBA00001946"/>
    </source>
</evidence>
<protein>
    <submittedName>
        <fullName evidence="5">Seg-like homing DNA endonuclease</fullName>
    </submittedName>
</protein>
<comment type="cofactor">
    <cofactor evidence="1">
        <name>Mg(2+)</name>
        <dbReference type="ChEBI" id="CHEBI:18420"/>
    </cofactor>
</comment>
<evidence type="ECO:0000313" key="6">
    <source>
        <dbReference type="Proteomes" id="UP000032000"/>
    </source>
</evidence>
<keyword evidence="6" id="KW-1185">Reference proteome</keyword>
<evidence type="ECO:0000256" key="2">
    <source>
        <dbReference type="ARBA" id="ARBA00010045"/>
    </source>
</evidence>
<dbReference type="SUPFAM" id="SSF64496">
    <property type="entry name" value="DNA-binding domain of intron-encoded endonucleases"/>
    <property type="match status" value="1"/>
</dbReference>
<dbReference type="GeneID" id="23681152"/>
<dbReference type="RefSeq" id="YP_009126342.1">
    <property type="nucleotide sequence ID" value="NC_026607.2"/>
</dbReference>
<organism evidence="5 6">
    <name type="scientific">Salmonella phage STP4-a</name>
    <dbReference type="NCBI Taxonomy" id="1445860"/>
    <lineage>
        <taxon>Viruses</taxon>
        <taxon>Duplodnaviria</taxon>
        <taxon>Heunggongvirae</taxon>
        <taxon>Uroviricota</taxon>
        <taxon>Caudoviricetes</taxon>
        <taxon>Pantevenvirales</taxon>
        <taxon>Straboviridae</taxon>
        <taxon>Tevenvirinae</taxon>
        <taxon>Gelderlandvirus</taxon>
        <taxon>Gelderlandvirus stp4a</taxon>
    </lineage>
</organism>
<name>A0A0B4L9B9_9CAUD</name>
<dbReference type="InterPro" id="IPR000305">
    <property type="entry name" value="GIY-YIG_endonuc"/>
</dbReference>
<dbReference type="InterPro" id="IPR003611">
    <property type="entry name" value="NUMOD3"/>
</dbReference>
<dbReference type="PROSITE" id="PS50164">
    <property type="entry name" value="GIY_YIG"/>
    <property type="match status" value="1"/>
</dbReference>
<evidence type="ECO:0000313" key="5">
    <source>
        <dbReference type="EMBL" id="AHJ86989.1"/>
    </source>
</evidence>
<reference evidence="5" key="1">
    <citation type="submission" date="2015-06" db="EMBL/GenBank/DDBJ databases">
        <title>Genomic characterization of STP4-a, a novel T4 virulent phage infecting Salmonella.</title>
        <authorList>
            <person name="Li M."/>
            <person name="Wang J."/>
            <person name="Lin H."/>
            <person name="Han F."/>
        </authorList>
    </citation>
    <scope>NUCLEOTIDE SEQUENCE [LARGE SCALE GENOMIC DNA]</scope>
</reference>
<dbReference type="EMBL" id="KJ000058">
    <property type="protein sequence ID" value="AHJ86989.1"/>
    <property type="molecule type" value="Genomic_DNA"/>
</dbReference>
<dbReference type="InterPro" id="IPR035901">
    <property type="entry name" value="GIY-YIG_endonuc_sf"/>
</dbReference>